<proteinExistence type="predicted"/>
<feature type="compositionally biased region" description="Basic residues" evidence="1">
    <location>
        <begin position="52"/>
        <end position="67"/>
    </location>
</feature>
<feature type="region of interest" description="Disordered" evidence="1">
    <location>
        <begin position="96"/>
        <end position="126"/>
    </location>
</feature>
<keyword evidence="3" id="KW-1185">Reference proteome</keyword>
<gene>
    <name evidence="2" type="ORF">TD95_004422</name>
</gene>
<comment type="caution">
    <text evidence="2">The sequence shown here is derived from an EMBL/GenBank/DDBJ whole genome shotgun (WGS) entry which is preliminary data.</text>
</comment>
<evidence type="ECO:0000313" key="2">
    <source>
        <dbReference type="EMBL" id="KKA28730.1"/>
    </source>
</evidence>
<feature type="region of interest" description="Disordered" evidence="1">
    <location>
        <begin position="857"/>
        <end position="919"/>
    </location>
</feature>
<feature type="region of interest" description="Disordered" evidence="1">
    <location>
        <begin position="1213"/>
        <end position="1232"/>
    </location>
</feature>
<feature type="region of interest" description="Disordered" evidence="1">
    <location>
        <begin position="490"/>
        <end position="509"/>
    </location>
</feature>
<feature type="compositionally biased region" description="Polar residues" evidence="1">
    <location>
        <begin position="13"/>
        <end position="30"/>
    </location>
</feature>
<feature type="compositionally biased region" description="Basic residues" evidence="1">
    <location>
        <begin position="1"/>
        <end position="11"/>
    </location>
</feature>
<feature type="compositionally biased region" description="Polar residues" evidence="1">
    <location>
        <begin position="68"/>
        <end position="77"/>
    </location>
</feature>
<evidence type="ECO:0000256" key="1">
    <source>
        <dbReference type="SAM" id="MobiDB-lite"/>
    </source>
</evidence>
<feature type="compositionally biased region" description="Low complexity" evidence="1">
    <location>
        <begin position="891"/>
        <end position="903"/>
    </location>
</feature>
<feature type="compositionally biased region" description="Low complexity" evidence="1">
    <location>
        <begin position="150"/>
        <end position="178"/>
    </location>
</feature>
<feature type="region of interest" description="Disordered" evidence="1">
    <location>
        <begin position="149"/>
        <end position="187"/>
    </location>
</feature>
<dbReference type="OrthoDB" id="5408302at2759"/>
<feature type="compositionally biased region" description="Polar residues" evidence="1">
    <location>
        <begin position="703"/>
        <end position="719"/>
    </location>
</feature>
<reference evidence="2 3" key="1">
    <citation type="submission" date="2015-03" db="EMBL/GenBank/DDBJ databases">
        <authorList>
            <person name="Radwan O."/>
            <person name="Al-Naeli F.A."/>
            <person name="Rendon G.A."/>
            <person name="Fields C."/>
        </authorList>
    </citation>
    <scope>NUCLEOTIDE SEQUENCE [LARGE SCALE GENOMIC DNA]</scope>
    <source>
        <strain evidence="2">CR-DP1</strain>
    </source>
</reference>
<dbReference type="Proteomes" id="UP000033483">
    <property type="component" value="Unassembled WGS sequence"/>
</dbReference>
<accession>A0A0F4ZEU9</accession>
<feature type="compositionally biased region" description="Polar residues" evidence="1">
    <location>
        <begin position="904"/>
        <end position="917"/>
    </location>
</feature>
<feature type="region of interest" description="Disordered" evidence="1">
    <location>
        <begin position="703"/>
        <end position="722"/>
    </location>
</feature>
<evidence type="ECO:0008006" key="4">
    <source>
        <dbReference type="Google" id="ProtNLM"/>
    </source>
</evidence>
<feature type="region of interest" description="Disordered" evidence="1">
    <location>
        <begin position="1285"/>
        <end position="1339"/>
    </location>
</feature>
<name>A0A0F4ZEU9_9PEZI</name>
<feature type="compositionally biased region" description="Low complexity" evidence="1">
    <location>
        <begin position="341"/>
        <end position="361"/>
    </location>
</feature>
<feature type="region of interest" description="Disordered" evidence="1">
    <location>
        <begin position="199"/>
        <end position="285"/>
    </location>
</feature>
<feature type="region of interest" description="Disordered" evidence="1">
    <location>
        <begin position="327"/>
        <end position="371"/>
    </location>
</feature>
<feature type="compositionally biased region" description="Gly residues" evidence="1">
    <location>
        <begin position="1300"/>
        <end position="1326"/>
    </location>
</feature>
<organism evidence="2 3">
    <name type="scientific">Thielaviopsis punctulata</name>
    <dbReference type="NCBI Taxonomy" id="72032"/>
    <lineage>
        <taxon>Eukaryota</taxon>
        <taxon>Fungi</taxon>
        <taxon>Dikarya</taxon>
        <taxon>Ascomycota</taxon>
        <taxon>Pezizomycotina</taxon>
        <taxon>Sordariomycetes</taxon>
        <taxon>Hypocreomycetidae</taxon>
        <taxon>Microascales</taxon>
        <taxon>Ceratocystidaceae</taxon>
        <taxon>Thielaviopsis</taxon>
    </lineage>
</organism>
<feature type="compositionally biased region" description="Low complexity" evidence="1">
    <location>
        <begin position="37"/>
        <end position="50"/>
    </location>
</feature>
<evidence type="ECO:0000313" key="3">
    <source>
        <dbReference type="Proteomes" id="UP000033483"/>
    </source>
</evidence>
<feature type="compositionally biased region" description="Low complexity" evidence="1">
    <location>
        <begin position="254"/>
        <end position="278"/>
    </location>
</feature>
<feature type="compositionally biased region" description="Low complexity" evidence="1">
    <location>
        <begin position="111"/>
        <end position="123"/>
    </location>
</feature>
<feature type="region of interest" description="Disordered" evidence="1">
    <location>
        <begin position="1"/>
        <end position="77"/>
    </location>
</feature>
<feature type="compositionally biased region" description="Basic and acidic residues" evidence="1">
    <location>
        <begin position="857"/>
        <end position="890"/>
    </location>
</feature>
<sequence>MLSHLRFHRRGASNPTSPTPISADGQSAASHPQARLQGNNAQALSQSQSSHLKPRASRSRSPLRSKTKSLLLSPSNFGGNSTSFDAADFKLSPLAQASDGDDKRTAKPHRASLAVPPSALSSSDQNLDPVNSGFIGGLALRNYQNRRQQAASSVPVAEPGAAPPAANTNNTTSITTQPLGPVSPPHPQAKLPPPPINTNLTIPGGRYSLPAQPSPGFGISPASSSLSPHHGKSPSFVTPTDMKSHQEMQQQLFAAAASNGSSTASGSKGKQKQTSSQQPHKKTKGMTFLRPVSTLLQRRKANNSVPDMRALRDTTDELMFDPRIKGNKVHDFSAPRPKKPPTATTPVVTEPTPTTDTVPETLSGTGLMPKLPMSTSTTALVGAESSTTLLQKDATSLPASLRSVPSTASAKITKSDNAKDGDVFAATPTVNGSVKSRRSRKISISEMSLRSSISRRMKSTSSRFSFDFMGADNQEKDLENKYRRRYPNKVEPKAPEQTNSFAQGDDRFDGLDMDDFDYDAMMEDDGLEEEIPGLNLDYNEDDILEEEEEDPFEYDEAYKDNYEAEDDDVPHVGLGHMTLEDIEAADAPRNTAVSVTGHIPQTGSDEVTVIETHIPEQSETAEPGTTKHESIEALSQAQTEHAVQDVQHNQLLSISALATISESDAEPTSDVVEHVVETCLQSGDVTSADSQNFAAFKFSRSNPASELTSPLSAGLQSTPRDPEGRVIGFAVSKDTPTTSSNFLPMLADQDRSPGLCIRMNSPLSSTGEPEPEAIPLEMQEQFQMRAPAYERLGALVEEEKQFDAGVGNEFAEEFVTDEFTKGDDAGFDEALFDLDDTDQYGRPIPGAFASAQQKLMEARKKQMTEGEAEEVKETKGVSHEASREVSKETQEPTQTTTSPEMSQDTPKNTAEKGSSGPTIPEPIMIPTFIPIHQAEAAKPDANEVVSIPPPDMANGAEICGIGPETSPEHSRAYQAALLAATQKAFEDGKFKRESWASEALPEDEPVEDNGLAGYEDEDDGADYGYDDDIGGGFNMADYENDDMDDYYDLGDEDDRKIIEEANATALANDCDGWYGQEFGFYSAPLSQHHQLNNAVKYEYSNGGFFGPAGMTNVSRTGSGRVAVREPNLTPITERSEYSNRNSIMSLPGITLPPSALTSPGLAQLAMMSDHEDSNMSLGALLRLRSKAWGGSQASSHQGSPRSERAEAMLSPMAPLWGGMTSPMSGLRSDTAADEVAADGPLSAPLAGPTGFSSLAAGLHGGSSLSAQTSPAMASAAQFQSLISASGFPPPREFPLTSKTGGTGAGNGAGAGAGAGAGSGTGTGGGLPDLEEEEETEGKA</sequence>
<dbReference type="EMBL" id="LAEV01001190">
    <property type="protein sequence ID" value="KKA28730.1"/>
    <property type="molecule type" value="Genomic_DNA"/>
</dbReference>
<feature type="compositionally biased region" description="Acidic residues" evidence="1">
    <location>
        <begin position="1328"/>
        <end position="1339"/>
    </location>
</feature>
<protein>
    <recommendedName>
        <fullName evidence="4">AGC-kinase C-terminal domain-containing protein</fullName>
    </recommendedName>
</protein>
<feature type="region of interest" description="Disordered" evidence="1">
    <location>
        <begin position="994"/>
        <end position="1021"/>
    </location>
</feature>